<dbReference type="OrthoDB" id="7468039at2"/>
<gene>
    <name evidence="1" type="ORF">ATN00_05385</name>
</gene>
<evidence type="ECO:0000313" key="1">
    <source>
        <dbReference type="EMBL" id="ALR19827.1"/>
    </source>
</evidence>
<dbReference type="Proteomes" id="UP000056968">
    <property type="component" value="Chromosome"/>
</dbReference>
<organism evidence="1 2">
    <name type="scientific">Sphingobium baderi</name>
    <dbReference type="NCBI Taxonomy" id="1332080"/>
    <lineage>
        <taxon>Bacteria</taxon>
        <taxon>Pseudomonadati</taxon>
        <taxon>Pseudomonadota</taxon>
        <taxon>Alphaproteobacteria</taxon>
        <taxon>Sphingomonadales</taxon>
        <taxon>Sphingomonadaceae</taxon>
        <taxon>Sphingobium</taxon>
    </lineage>
</organism>
<dbReference type="EMBL" id="CP013264">
    <property type="protein sequence ID" value="ALR19827.1"/>
    <property type="molecule type" value="Genomic_DNA"/>
</dbReference>
<dbReference type="KEGG" id="sbd:ATN00_05385"/>
<keyword evidence="2" id="KW-1185">Reference proteome</keyword>
<proteinExistence type="predicted"/>
<evidence type="ECO:0000313" key="2">
    <source>
        <dbReference type="Proteomes" id="UP000056968"/>
    </source>
</evidence>
<dbReference type="STRING" id="1332080.ATN00_05385"/>
<evidence type="ECO:0008006" key="3">
    <source>
        <dbReference type="Google" id="ProtNLM"/>
    </source>
</evidence>
<accession>A0A0S3EWM9</accession>
<name>A0A0S3EWM9_9SPHN</name>
<sequence length="334" mass="36659">MHLADRVPAKMPPIAHVKVADLAPGALGQCFHDGAVAVVIEGSAAVASLWHGLTTQNADMPWTAPLYELSVNLQAHDDLTETLGDVFYFKPGRHAYIARKIEICVEGQELVARPTTFHGRHGNWTMGAELREECWRFSAAIMEAIAPARGSHGPFRAVVQQLKYHESVAGHDALFQMMHNSLGSWGRIGYRLDQRREEMRGPLGRRGICDALALFSLIPLLRFPIDGLNGAAAHLDKRSMVPEGYRLIVKPHVDTRYFSALCGSRHNLRTEVFVDGQWVLLPINQDDIVVFPGSAAKSAYGIAPTLHRVIQADDASLPIDDPGPSNMTLLLGAK</sequence>
<reference evidence="1 2" key="1">
    <citation type="submission" date="2015-11" db="EMBL/GenBank/DDBJ databases">
        <title>A Two-component Flavoprotein Monooxygenase System MeaXY Responsible for para-Hydroxylation of 2-Methyl-6-ethylaniline and 2,6-Diethylaniline in Sphingobium baderi DE-13.</title>
        <authorList>
            <person name="Cheng M."/>
            <person name="Meng Q."/>
            <person name="Yang Y."/>
            <person name="Chu C."/>
            <person name="Yan X."/>
            <person name="He J."/>
            <person name="Li S."/>
        </authorList>
    </citation>
    <scope>NUCLEOTIDE SEQUENCE [LARGE SCALE GENOMIC DNA]</scope>
    <source>
        <strain evidence="1 2">DE-13</strain>
    </source>
</reference>
<dbReference type="AlphaFoldDB" id="A0A0S3EWM9"/>
<protein>
    <recommendedName>
        <fullName evidence="3">Isopenicillin N synthase-like Fe(2+) 2OG dioxygenase domain-containing protein</fullName>
    </recommendedName>
</protein>
<dbReference type="RefSeq" id="WP_062063015.1">
    <property type="nucleotide sequence ID" value="NZ_CP013264.1"/>
</dbReference>